<feature type="signal peptide" evidence="1">
    <location>
        <begin position="1"/>
        <end position="21"/>
    </location>
</feature>
<proteinExistence type="predicted"/>
<evidence type="ECO:0008006" key="4">
    <source>
        <dbReference type="Google" id="ProtNLM"/>
    </source>
</evidence>
<dbReference type="EMBL" id="BAAAGF010000001">
    <property type="protein sequence ID" value="GAA0735246.1"/>
    <property type="molecule type" value="Genomic_DNA"/>
</dbReference>
<dbReference type="RefSeq" id="WP_131508836.1">
    <property type="nucleotide sequence ID" value="NZ_BAAAGF010000001.1"/>
</dbReference>
<comment type="caution">
    <text evidence="2">The sequence shown here is derived from an EMBL/GenBank/DDBJ whole genome shotgun (WGS) entry which is preliminary data.</text>
</comment>
<protein>
    <recommendedName>
        <fullName evidence="4">Secreted protein</fullName>
    </recommendedName>
</protein>
<accession>A0ABN1JBS5</accession>
<keyword evidence="3" id="KW-1185">Reference proteome</keyword>
<gene>
    <name evidence="2" type="ORF">GCM10009431_00020</name>
</gene>
<evidence type="ECO:0000256" key="1">
    <source>
        <dbReference type="SAM" id="SignalP"/>
    </source>
</evidence>
<dbReference type="Proteomes" id="UP001500736">
    <property type="component" value="Unassembled WGS sequence"/>
</dbReference>
<keyword evidence="1" id="KW-0732">Signal</keyword>
<feature type="chain" id="PRO_5045789180" description="Secreted protein" evidence="1">
    <location>
        <begin position="22"/>
        <end position="234"/>
    </location>
</feature>
<organism evidence="2 3">
    <name type="scientific">Gaetbulibacter jejuensis</name>
    <dbReference type="NCBI Taxonomy" id="584607"/>
    <lineage>
        <taxon>Bacteria</taxon>
        <taxon>Pseudomonadati</taxon>
        <taxon>Bacteroidota</taxon>
        <taxon>Flavobacteriia</taxon>
        <taxon>Flavobacteriales</taxon>
        <taxon>Flavobacteriaceae</taxon>
        <taxon>Gaetbulibacter</taxon>
    </lineage>
</organism>
<name>A0ABN1JBS5_9FLAO</name>
<sequence length="234" mass="26572">MKKNQVIVALALILTSNLSIAQEVLSRSLSPSANGSSGLITTTPVVLNDDVEGTPYITSDFLPARISASDDNIFYVRYNAIKDEIEVKGDNNQAFALNKYRKDIIIKLVSNSKTYRLFDYVDDNELPNLGYFVDLIPESNIKLLKKERVIFIEEKVALTSYHTARPAQFKRVSDDYYIKISEEQGAVLMPKRKKDIAKLIPEHSKDILSYIKTNKIKTSREEDLIKLVNYMSTL</sequence>
<evidence type="ECO:0000313" key="3">
    <source>
        <dbReference type="Proteomes" id="UP001500736"/>
    </source>
</evidence>
<evidence type="ECO:0000313" key="2">
    <source>
        <dbReference type="EMBL" id="GAA0735246.1"/>
    </source>
</evidence>
<reference evidence="2 3" key="1">
    <citation type="journal article" date="2019" name="Int. J. Syst. Evol. Microbiol.">
        <title>The Global Catalogue of Microorganisms (GCM) 10K type strain sequencing project: providing services to taxonomists for standard genome sequencing and annotation.</title>
        <authorList>
            <consortium name="The Broad Institute Genomics Platform"/>
            <consortium name="The Broad Institute Genome Sequencing Center for Infectious Disease"/>
            <person name="Wu L."/>
            <person name="Ma J."/>
        </authorList>
    </citation>
    <scope>NUCLEOTIDE SEQUENCE [LARGE SCALE GENOMIC DNA]</scope>
    <source>
        <strain evidence="2 3">JCM 15976</strain>
    </source>
</reference>